<proteinExistence type="inferred from homology"/>
<dbReference type="PANTHER" id="PTHR11877:SF46">
    <property type="entry name" value="TYPE III POLYKETIDE SYNTHASE A"/>
    <property type="match status" value="1"/>
</dbReference>
<gene>
    <name evidence="6" type="ORF">KDA27_26775</name>
</gene>
<dbReference type="AlphaFoldDB" id="A0A956SG39"/>
<dbReference type="InterPro" id="IPR012328">
    <property type="entry name" value="Chalcone/stilbene_synt_C"/>
</dbReference>
<dbReference type="InterPro" id="IPR011141">
    <property type="entry name" value="Polyketide_synthase_type-III"/>
</dbReference>
<dbReference type="SUPFAM" id="SSF53901">
    <property type="entry name" value="Thiolase-like"/>
    <property type="match status" value="1"/>
</dbReference>
<name>A0A956SG39_UNCEI</name>
<sequence>MTLPLPKVLATATELPPHTKSTDEILSDMERHLAGQDERFRQKVLRIFRYSQVERRYSILPAKKVLGRLSFEERNDLYCDAMRDLGESVLRKALERANLPASSLDFIISVSCTGFMIPSVDAHLINRLGMRRDIVRLPVTEMGCAAGVSGLIYANSFLRAHPGTTAAIVALESPMSTFQVGDFSMANMVSAAIFGDGAACAILGFDEEKLAPALVDTDMYHFYDEIDLMGFRLRNSGLEMILDPDVPVRIGEEFERIVQPFLERNGLGIADVDHLIFHPGGKKIIQMVESLFAEWGKDLTETLSVLRDFGNLSSATVLYVLDRFLEKEIAPGDHGLMLSFGPGFSAQSALLRWQ</sequence>
<dbReference type="Gene3D" id="3.40.47.10">
    <property type="match status" value="2"/>
</dbReference>
<dbReference type="EMBL" id="JAGQHS010000343">
    <property type="protein sequence ID" value="MCA9759427.1"/>
    <property type="molecule type" value="Genomic_DNA"/>
</dbReference>
<evidence type="ECO:0000256" key="3">
    <source>
        <dbReference type="PIRSR" id="PIRSR000451-1"/>
    </source>
</evidence>
<reference evidence="6" key="2">
    <citation type="journal article" date="2021" name="Microbiome">
        <title>Successional dynamics and alternative stable states in a saline activated sludge microbial community over 9 years.</title>
        <authorList>
            <person name="Wang Y."/>
            <person name="Ye J."/>
            <person name="Ju F."/>
            <person name="Liu L."/>
            <person name="Boyd J.A."/>
            <person name="Deng Y."/>
            <person name="Parks D.H."/>
            <person name="Jiang X."/>
            <person name="Yin X."/>
            <person name="Woodcroft B.J."/>
            <person name="Tyson G.W."/>
            <person name="Hugenholtz P."/>
            <person name="Polz M.F."/>
            <person name="Zhang T."/>
        </authorList>
    </citation>
    <scope>NUCLEOTIDE SEQUENCE</scope>
    <source>
        <strain evidence="6">HKST-UBA02</strain>
    </source>
</reference>
<evidence type="ECO:0000313" key="7">
    <source>
        <dbReference type="Proteomes" id="UP000739538"/>
    </source>
</evidence>
<comment type="similarity">
    <text evidence="1">Belongs to the thiolase-like superfamily. Chalcone/stilbene synthases family.</text>
</comment>
<organism evidence="6 7">
    <name type="scientific">Eiseniibacteriota bacterium</name>
    <dbReference type="NCBI Taxonomy" id="2212470"/>
    <lineage>
        <taxon>Bacteria</taxon>
        <taxon>Candidatus Eiseniibacteriota</taxon>
    </lineage>
</organism>
<evidence type="ECO:0000256" key="2">
    <source>
        <dbReference type="ARBA" id="ARBA00022679"/>
    </source>
</evidence>
<feature type="active site" description="Acyl-thioester intermediate" evidence="3">
    <location>
        <position position="144"/>
    </location>
</feature>
<comment type="caution">
    <text evidence="6">The sequence shown here is derived from an EMBL/GenBank/DDBJ whole genome shotgun (WGS) entry which is preliminary data.</text>
</comment>
<reference evidence="6" key="1">
    <citation type="submission" date="2020-04" db="EMBL/GenBank/DDBJ databases">
        <authorList>
            <person name="Zhang T."/>
        </authorList>
    </citation>
    <scope>NUCLEOTIDE SEQUENCE</scope>
    <source>
        <strain evidence="6">HKST-UBA02</strain>
    </source>
</reference>
<dbReference type="InterPro" id="IPR001099">
    <property type="entry name" value="Chalcone/stilbene_synt_N"/>
</dbReference>
<feature type="domain" description="Chalcone/stilbene synthase C-terminal" evidence="5">
    <location>
        <begin position="231"/>
        <end position="352"/>
    </location>
</feature>
<dbReference type="Pfam" id="PF00195">
    <property type="entry name" value="Chal_sti_synt_N"/>
    <property type="match status" value="1"/>
</dbReference>
<feature type="domain" description="Chalcone/stilbene synthase N-terminal" evidence="4">
    <location>
        <begin position="8"/>
        <end position="206"/>
    </location>
</feature>
<accession>A0A956SG39</accession>
<dbReference type="GO" id="GO:0030639">
    <property type="term" value="P:polyketide biosynthetic process"/>
    <property type="evidence" value="ECO:0007669"/>
    <property type="project" value="TreeGrafter"/>
</dbReference>
<dbReference type="Proteomes" id="UP000739538">
    <property type="component" value="Unassembled WGS sequence"/>
</dbReference>
<dbReference type="GO" id="GO:0016747">
    <property type="term" value="F:acyltransferase activity, transferring groups other than amino-acyl groups"/>
    <property type="evidence" value="ECO:0007669"/>
    <property type="project" value="InterPro"/>
</dbReference>
<protein>
    <submittedName>
        <fullName evidence="6">Type III polyketide synthase</fullName>
    </submittedName>
</protein>
<dbReference type="PANTHER" id="PTHR11877">
    <property type="entry name" value="HYDROXYMETHYLGLUTARYL-COA SYNTHASE"/>
    <property type="match status" value="1"/>
</dbReference>
<dbReference type="InterPro" id="IPR016039">
    <property type="entry name" value="Thiolase-like"/>
</dbReference>
<evidence type="ECO:0000256" key="1">
    <source>
        <dbReference type="ARBA" id="ARBA00005531"/>
    </source>
</evidence>
<dbReference type="CDD" id="cd00831">
    <property type="entry name" value="CHS_like"/>
    <property type="match status" value="1"/>
</dbReference>
<dbReference type="Pfam" id="PF02797">
    <property type="entry name" value="Chal_sti_synt_C"/>
    <property type="match status" value="1"/>
</dbReference>
<evidence type="ECO:0000259" key="4">
    <source>
        <dbReference type="Pfam" id="PF00195"/>
    </source>
</evidence>
<dbReference type="PIRSF" id="PIRSF000451">
    <property type="entry name" value="PKS_III"/>
    <property type="match status" value="1"/>
</dbReference>
<evidence type="ECO:0000313" key="6">
    <source>
        <dbReference type="EMBL" id="MCA9759427.1"/>
    </source>
</evidence>
<keyword evidence="2" id="KW-0808">Transferase</keyword>
<evidence type="ECO:0000259" key="5">
    <source>
        <dbReference type="Pfam" id="PF02797"/>
    </source>
</evidence>